<evidence type="ECO:0000256" key="9">
    <source>
        <dbReference type="ARBA" id="ARBA00022968"/>
    </source>
</evidence>
<accession>A0AAD5YE16</accession>
<dbReference type="GO" id="GO:0005886">
    <property type="term" value="C:plasma membrane"/>
    <property type="evidence" value="ECO:0007669"/>
    <property type="project" value="TreeGrafter"/>
</dbReference>
<proteinExistence type="inferred from homology"/>
<dbReference type="SUPFAM" id="SSF82171">
    <property type="entry name" value="DPP6 N-terminal domain-like"/>
    <property type="match status" value="1"/>
</dbReference>
<evidence type="ECO:0000259" key="15">
    <source>
        <dbReference type="Pfam" id="PF00326"/>
    </source>
</evidence>
<keyword evidence="6 14" id="KW-0812">Transmembrane</keyword>
<comment type="subcellular location">
    <subcellularLocation>
        <location evidence="1">Vacuole membrane</location>
        <topology evidence="1">Single-pass type II membrane protein</topology>
    </subcellularLocation>
</comment>
<dbReference type="PANTHER" id="PTHR11731">
    <property type="entry name" value="PROTEASE FAMILY S9B,C DIPEPTIDYL-PEPTIDASE IV-RELATED"/>
    <property type="match status" value="1"/>
</dbReference>
<keyword evidence="12" id="KW-0325">Glycoprotein</keyword>
<feature type="domain" description="Peptidase S9 prolyl oligopeptidase catalytic" evidence="15">
    <location>
        <begin position="701"/>
        <end position="902"/>
    </location>
</feature>
<dbReference type="Gene3D" id="2.140.10.30">
    <property type="entry name" value="Dipeptidylpeptidase IV, N-terminal domain"/>
    <property type="match status" value="1"/>
</dbReference>
<evidence type="ECO:0008006" key="19">
    <source>
        <dbReference type="Google" id="ProtNLM"/>
    </source>
</evidence>
<evidence type="ECO:0000256" key="10">
    <source>
        <dbReference type="ARBA" id="ARBA00022989"/>
    </source>
</evidence>
<evidence type="ECO:0000256" key="2">
    <source>
        <dbReference type="ARBA" id="ARBA00006150"/>
    </source>
</evidence>
<keyword evidence="9" id="KW-0735">Signal-anchor</keyword>
<evidence type="ECO:0000313" key="17">
    <source>
        <dbReference type="EMBL" id="KAJ3484972.1"/>
    </source>
</evidence>
<dbReference type="GO" id="GO:0006508">
    <property type="term" value="P:proteolysis"/>
    <property type="evidence" value="ECO:0007669"/>
    <property type="project" value="UniProtKB-KW"/>
</dbReference>
<evidence type="ECO:0000256" key="14">
    <source>
        <dbReference type="SAM" id="Phobius"/>
    </source>
</evidence>
<organism evidence="17 18">
    <name type="scientific">Meripilus lineatus</name>
    <dbReference type="NCBI Taxonomy" id="2056292"/>
    <lineage>
        <taxon>Eukaryota</taxon>
        <taxon>Fungi</taxon>
        <taxon>Dikarya</taxon>
        <taxon>Basidiomycota</taxon>
        <taxon>Agaricomycotina</taxon>
        <taxon>Agaricomycetes</taxon>
        <taxon>Polyporales</taxon>
        <taxon>Meripilaceae</taxon>
        <taxon>Meripilus</taxon>
    </lineage>
</organism>
<dbReference type="Pfam" id="PF00930">
    <property type="entry name" value="DPPIV_N"/>
    <property type="match status" value="1"/>
</dbReference>
<dbReference type="GO" id="GO:0008239">
    <property type="term" value="F:dipeptidyl-peptidase activity"/>
    <property type="evidence" value="ECO:0007669"/>
    <property type="project" value="TreeGrafter"/>
</dbReference>
<feature type="region of interest" description="Disordered" evidence="13">
    <location>
        <begin position="1"/>
        <end position="80"/>
    </location>
</feature>
<comment type="similarity">
    <text evidence="2">Belongs to the peptidase S9B family.</text>
</comment>
<name>A0AAD5YE16_9APHY</name>
<gene>
    <name evidence="17" type="ORF">NLI96_g5280</name>
</gene>
<dbReference type="InterPro" id="IPR050278">
    <property type="entry name" value="Serine_Prot_S9B/DPPIV"/>
</dbReference>
<keyword evidence="5" id="KW-0645">Protease</keyword>
<dbReference type="Proteomes" id="UP001212997">
    <property type="component" value="Unassembled WGS sequence"/>
</dbReference>
<evidence type="ECO:0000256" key="5">
    <source>
        <dbReference type="ARBA" id="ARBA00022670"/>
    </source>
</evidence>
<keyword evidence="4" id="KW-0926">Vacuole</keyword>
<evidence type="ECO:0000256" key="12">
    <source>
        <dbReference type="ARBA" id="ARBA00023180"/>
    </source>
</evidence>
<dbReference type="GO" id="GO:0004177">
    <property type="term" value="F:aminopeptidase activity"/>
    <property type="evidence" value="ECO:0007669"/>
    <property type="project" value="UniProtKB-KW"/>
</dbReference>
<evidence type="ECO:0000256" key="4">
    <source>
        <dbReference type="ARBA" id="ARBA00022554"/>
    </source>
</evidence>
<dbReference type="InterPro" id="IPR002469">
    <property type="entry name" value="Peptidase_S9B_N"/>
</dbReference>
<dbReference type="InterPro" id="IPR001375">
    <property type="entry name" value="Peptidase_S9_cat"/>
</dbReference>
<keyword evidence="7" id="KW-0378">Hydrolase</keyword>
<dbReference type="SUPFAM" id="SSF53474">
    <property type="entry name" value="alpha/beta-Hydrolases"/>
    <property type="match status" value="1"/>
</dbReference>
<evidence type="ECO:0000256" key="1">
    <source>
        <dbReference type="ARBA" id="ARBA00004576"/>
    </source>
</evidence>
<comment type="caution">
    <text evidence="17">The sequence shown here is derived from an EMBL/GenBank/DDBJ whole genome shotgun (WGS) entry which is preliminary data.</text>
</comment>
<keyword evidence="10 14" id="KW-1133">Transmembrane helix</keyword>
<dbReference type="PANTHER" id="PTHR11731:SF200">
    <property type="entry name" value="DIPEPTIDYL PEPTIDASE 10, ISOFORM B"/>
    <property type="match status" value="1"/>
</dbReference>
<dbReference type="InterPro" id="IPR002471">
    <property type="entry name" value="Pept_S9_AS"/>
</dbReference>
<dbReference type="PROSITE" id="PS00708">
    <property type="entry name" value="PRO_ENDOPEP_SER"/>
    <property type="match status" value="1"/>
</dbReference>
<evidence type="ECO:0000313" key="18">
    <source>
        <dbReference type="Proteomes" id="UP001212997"/>
    </source>
</evidence>
<evidence type="ECO:0000256" key="6">
    <source>
        <dbReference type="ARBA" id="ARBA00022692"/>
    </source>
</evidence>
<dbReference type="GO" id="GO:0005774">
    <property type="term" value="C:vacuolar membrane"/>
    <property type="evidence" value="ECO:0007669"/>
    <property type="project" value="UniProtKB-SubCell"/>
</dbReference>
<evidence type="ECO:0000256" key="7">
    <source>
        <dbReference type="ARBA" id="ARBA00022801"/>
    </source>
</evidence>
<keyword evidence="8" id="KW-0720">Serine protease</keyword>
<dbReference type="FunFam" id="3.40.50.1820:FF:000003">
    <property type="entry name" value="Dipeptidyl peptidase 4"/>
    <property type="match status" value="1"/>
</dbReference>
<sequence length="910" mass="101685">MRDQEYSALPDEGDIVRTAQPHDEHVDQYPSIPIKPEVYYGDGPFDPQSSDDEEEELLNKRTESSESRRGRDVEGTGALKLGGRKRPSSLQCLVICLVGLVVTAALIGIFAAFSYTGTSYQIRGTQHITMDHIFNGTFGYDRTGIRWVREAGDGVFATTRDGNIVLVDIKTNTTRNLVSFMDLKDVSRQLSQKYAFSDQAMQEHGNPIGWAEWELSSDMKYMLVKANYLKQWRYSSFGNYYIHNLENHETHPLIAPTTPPATVIAKWSPTGQSIAFVHSNDLYVLPHPSPSASPVRITTTGNASIFNGITDWVYEEEVYSGPTALWWSPDSAKLAFLSFDETAVDEFTFPVYNPTEDSYTVVPYPSHVTMKYPKPGYNNPLVSVHIFELDQYLENINGHATANTTQVAQSSTLELDWDGRQAANNSVIAEISWISNSTLLLKDVNRAADNGSVIYFDLQGRTPSHGNVVRKLGKQGEQGDDGWIDSTQAVFSLPPSLWPRGVPAYLDIVPSPEGFNHIALFSPANTSTPRFLTSGEWEVTGTILAVDAQHKAVFFRAANPSSIERHVFAIPIPTSASVGTEKPKPLTNTAVPSFYEANFSPQGGYYLLTYSGPNAPWQSILQPSNSSFKHVLTENSILNATIAKYEIPYVTHGTIESDGYELNYREIRPPKMDDSGKTKYPVLFQIYGGPFSQEVNLKFNMDWHHFVASSLKYIVVTVDGRGTGYKGRKLRNPVKDNLGHWETQDQINAAKLWAAKEYVDPSRIGIWGWSYGGFMSSKVVEANAGVHSLAMAVAPVTSWRLYDSIYTERYMNLPAVNPSGYVTASISNVTGFNNVDYLIAHGSGDDNVHFANAAHLLDMFTQHHVRNFRFRMFTDSDHSISRRGANREVYEFLTEFLLEKWGKGGKRRGW</sequence>
<protein>
    <recommendedName>
        <fullName evidence="19">Dipeptidyl aminopeptidase</fullName>
    </recommendedName>
</protein>
<evidence type="ECO:0000256" key="8">
    <source>
        <dbReference type="ARBA" id="ARBA00022825"/>
    </source>
</evidence>
<dbReference type="Gene3D" id="3.40.50.1820">
    <property type="entry name" value="alpha/beta hydrolase"/>
    <property type="match status" value="1"/>
</dbReference>
<feature type="compositionally biased region" description="Basic and acidic residues" evidence="13">
    <location>
        <begin position="57"/>
        <end position="74"/>
    </location>
</feature>
<feature type="transmembrane region" description="Helical" evidence="14">
    <location>
        <begin position="90"/>
        <end position="113"/>
    </location>
</feature>
<reference evidence="17" key="1">
    <citation type="submission" date="2022-07" db="EMBL/GenBank/DDBJ databases">
        <title>Genome Sequence of Physisporinus lineatus.</title>
        <authorList>
            <person name="Buettner E."/>
        </authorList>
    </citation>
    <scope>NUCLEOTIDE SEQUENCE</scope>
    <source>
        <strain evidence="17">VT162</strain>
    </source>
</reference>
<evidence type="ECO:0000256" key="11">
    <source>
        <dbReference type="ARBA" id="ARBA00023136"/>
    </source>
</evidence>
<evidence type="ECO:0000256" key="13">
    <source>
        <dbReference type="SAM" id="MobiDB-lite"/>
    </source>
</evidence>
<dbReference type="Pfam" id="PF00326">
    <property type="entry name" value="Peptidase_S9"/>
    <property type="match status" value="1"/>
</dbReference>
<keyword evidence="11 14" id="KW-0472">Membrane</keyword>
<evidence type="ECO:0000256" key="3">
    <source>
        <dbReference type="ARBA" id="ARBA00022438"/>
    </source>
</evidence>
<keyword evidence="18" id="KW-1185">Reference proteome</keyword>
<keyword evidence="3" id="KW-0031">Aminopeptidase</keyword>
<evidence type="ECO:0000259" key="16">
    <source>
        <dbReference type="Pfam" id="PF00930"/>
    </source>
</evidence>
<dbReference type="InterPro" id="IPR029058">
    <property type="entry name" value="AB_hydrolase_fold"/>
</dbReference>
<dbReference type="GO" id="GO:0004252">
    <property type="term" value="F:serine-type endopeptidase activity"/>
    <property type="evidence" value="ECO:0007669"/>
    <property type="project" value="InterPro"/>
</dbReference>
<dbReference type="EMBL" id="JANAWD010000169">
    <property type="protein sequence ID" value="KAJ3484972.1"/>
    <property type="molecule type" value="Genomic_DNA"/>
</dbReference>
<dbReference type="AlphaFoldDB" id="A0AAD5YE16"/>
<feature type="domain" description="Dipeptidylpeptidase IV N-terminal" evidence="16">
    <location>
        <begin position="216"/>
        <end position="617"/>
    </location>
</feature>